<evidence type="ECO:0000313" key="3">
    <source>
        <dbReference type="Proteomes" id="UP001213681"/>
    </source>
</evidence>
<dbReference type="Proteomes" id="UP001213681">
    <property type="component" value="Unassembled WGS sequence"/>
</dbReference>
<sequence>MTPALIASPTEILREIFVHIDQADLLALSRTHRSLRPAIEPLLYSCVKFTWSKSHNPAVPQFLRTIIRRPELAAYVKELILDGKDFDADMWAYKHQSPKLAVKEIDLQLLIECATGFNVSYRDEWIQELQSGTMDAFVALLLSQLSTLTSLYLGENFCRESRCVGHILRSSLCEKSDSFHSFQHLRDVSTLYPSIGLDQRRYRTARNTADVLPLFYLPTVEQIRVFIDNPVIFEWPAVFTPSAQSLLSLDLTMIREGNLGKLLSVTPKLESLKWDWYYRPDLRDDSVTDIINLDQLAADLALVRENLTSLSITAGADVSRAEPAPPEVYFKGPFSVFSGLDKLKTLEVPIPFLFGFSRSDSNILGLEKLLPKSLEWLSLTDRLCYQEEWQWEWEMDYLLDVISSWFGKKEQFTPRLRGIRFVLEVMRVRDFVPDIIQKFRDVELQAAQVDMKFEILERPQRNASGFCH</sequence>
<protein>
    <recommendedName>
        <fullName evidence="1">F-box domain-containing protein</fullName>
    </recommendedName>
</protein>
<reference evidence="2" key="2">
    <citation type="journal article" date="2023" name="IMA Fungus">
        <title>Comparative genomic study of the Penicillium genus elucidates a diverse pangenome and 15 lateral gene transfer events.</title>
        <authorList>
            <person name="Petersen C."/>
            <person name="Sorensen T."/>
            <person name="Nielsen M.R."/>
            <person name="Sondergaard T.E."/>
            <person name="Sorensen J.L."/>
            <person name="Fitzpatrick D.A."/>
            <person name="Frisvad J.C."/>
            <person name="Nielsen K.L."/>
        </authorList>
    </citation>
    <scope>NUCLEOTIDE SEQUENCE</scope>
    <source>
        <strain evidence="2">IBT 16125</strain>
    </source>
</reference>
<organism evidence="2 3">
    <name type="scientific">Penicillium daleae</name>
    <dbReference type="NCBI Taxonomy" id="63821"/>
    <lineage>
        <taxon>Eukaryota</taxon>
        <taxon>Fungi</taxon>
        <taxon>Dikarya</taxon>
        <taxon>Ascomycota</taxon>
        <taxon>Pezizomycotina</taxon>
        <taxon>Eurotiomycetes</taxon>
        <taxon>Eurotiomycetidae</taxon>
        <taxon>Eurotiales</taxon>
        <taxon>Aspergillaceae</taxon>
        <taxon>Penicillium</taxon>
    </lineage>
</organism>
<dbReference type="InterPro" id="IPR001810">
    <property type="entry name" value="F-box_dom"/>
</dbReference>
<reference evidence="2" key="1">
    <citation type="submission" date="2022-12" db="EMBL/GenBank/DDBJ databases">
        <authorList>
            <person name="Petersen C."/>
        </authorList>
    </citation>
    <scope>NUCLEOTIDE SEQUENCE</scope>
    <source>
        <strain evidence="2">IBT 16125</strain>
    </source>
</reference>
<evidence type="ECO:0000313" key="2">
    <source>
        <dbReference type="EMBL" id="KAJ5455927.1"/>
    </source>
</evidence>
<accession>A0AAD6CC30</accession>
<dbReference type="Pfam" id="PF24969">
    <property type="entry name" value="LRR_15"/>
    <property type="match status" value="1"/>
</dbReference>
<feature type="domain" description="F-box" evidence="1">
    <location>
        <begin position="2"/>
        <end position="54"/>
    </location>
</feature>
<dbReference type="PROSITE" id="PS50181">
    <property type="entry name" value="FBOX"/>
    <property type="match status" value="1"/>
</dbReference>
<dbReference type="EMBL" id="JAPVEA010000004">
    <property type="protein sequence ID" value="KAJ5455927.1"/>
    <property type="molecule type" value="Genomic_DNA"/>
</dbReference>
<comment type="caution">
    <text evidence="2">The sequence shown here is derived from an EMBL/GenBank/DDBJ whole genome shotgun (WGS) entry which is preliminary data.</text>
</comment>
<proteinExistence type="predicted"/>
<dbReference type="RefSeq" id="XP_056768300.1">
    <property type="nucleotide sequence ID" value="XM_056907573.1"/>
</dbReference>
<dbReference type="AlphaFoldDB" id="A0AAD6CC30"/>
<dbReference type="GeneID" id="81597816"/>
<name>A0AAD6CC30_9EURO</name>
<dbReference type="InterPro" id="IPR056867">
    <property type="entry name" value="LRR_15"/>
</dbReference>
<evidence type="ECO:0000259" key="1">
    <source>
        <dbReference type="PROSITE" id="PS50181"/>
    </source>
</evidence>
<keyword evidence="3" id="KW-1185">Reference proteome</keyword>
<gene>
    <name evidence="2" type="ORF">N7458_004191</name>
</gene>